<dbReference type="Gene3D" id="3.90.180.10">
    <property type="entry name" value="Medium-chain alcohol dehydrogenases, catalytic domain"/>
    <property type="match status" value="1"/>
</dbReference>
<dbReference type="InterPro" id="IPR011032">
    <property type="entry name" value="GroES-like_sf"/>
</dbReference>
<dbReference type="GO" id="GO:0008270">
    <property type="term" value="F:zinc ion binding"/>
    <property type="evidence" value="ECO:0007669"/>
    <property type="project" value="InterPro"/>
</dbReference>
<proteinExistence type="predicted"/>
<name>A0A4Z1IL41_9HELO</name>
<dbReference type="InterPro" id="IPR036291">
    <property type="entry name" value="NAD(P)-bd_dom_sf"/>
</dbReference>
<evidence type="ECO:0000259" key="4">
    <source>
        <dbReference type="Pfam" id="PF08240"/>
    </source>
</evidence>
<dbReference type="InterPro" id="IPR047109">
    <property type="entry name" value="CAD-like"/>
</dbReference>
<dbReference type="SUPFAM" id="SSF50129">
    <property type="entry name" value="GroES-like"/>
    <property type="match status" value="1"/>
</dbReference>
<dbReference type="PROSITE" id="PS00059">
    <property type="entry name" value="ADH_ZINC"/>
    <property type="match status" value="1"/>
</dbReference>
<evidence type="ECO:0000256" key="3">
    <source>
        <dbReference type="ARBA" id="ARBA00023002"/>
    </source>
</evidence>
<dbReference type="GO" id="GO:0016616">
    <property type="term" value="F:oxidoreductase activity, acting on the CH-OH group of donors, NAD or NADP as acceptor"/>
    <property type="evidence" value="ECO:0007669"/>
    <property type="project" value="InterPro"/>
</dbReference>
<dbReference type="Proteomes" id="UP000297452">
    <property type="component" value="Unassembled WGS sequence"/>
</dbReference>
<evidence type="ECO:0000256" key="1">
    <source>
        <dbReference type="ARBA" id="ARBA00022723"/>
    </source>
</evidence>
<keyword evidence="3" id="KW-0560">Oxidoreductase</keyword>
<reference evidence="5 6" key="1">
    <citation type="submission" date="2017-12" db="EMBL/GenBank/DDBJ databases">
        <title>Comparative genomics of Botrytis spp.</title>
        <authorList>
            <person name="Valero-Jimenez C.A."/>
            <person name="Tapia P."/>
            <person name="Veloso J."/>
            <person name="Silva-Moreno E."/>
            <person name="Staats M."/>
            <person name="Valdes J.H."/>
            <person name="Van Kan J.A.L."/>
        </authorList>
    </citation>
    <scope>NUCLEOTIDE SEQUENCE [LARGE SCALE GENOMIC DNA]</scope>
    <source>
        <strain evidence="5 6">MUCL2120</strain>
    </source>
</reference>
<dbReference type="InterPro" id="IPR002328">
    <property type="entry name" value="ADH_Zn_CS"/>
</dbReference>
<keyword evidence="2" id="KW-0862">Zinc</keyword>
<dbReference type="AlphaFoldDB" id="A0A4Z1IL41"/>
<protein>
    <recommendedName>
        <fullName evidence="4">Alcohol dehydrogenase-like N-terminal domain-containing protein</fullName>
    </recommendedName>
</protein>
<evidence type="ECO:0000313" key="5">
    <source>
        <dbReference type="EMBL" id="TGO57417.1"/>
    </source>
</evidence>
<keyword evidence="1" id="KW-0479">Metal-binding</keyword>
<dbReference type="PANTHER" id="PTHR42683">
    <property type="entry name" value="ALDEHYDE REDUCTASE"/>
    <property type="match status" value="1"/>
</dbReference>
<organism evidence="5 6">
    <name type="scientific">Botryotinia narcissicola</name>
    <dbReference type="NCBI Taxonomy" id="278944"/>
    <lineage>
        <taxon>Eukaryota</taxon>
        <taxon>Fungi</taxon>
        <taxon>Dikarya</taxon>
        <taxon>Ascomycota</taxon>
        <taxon>Pezizomycotina</taxon>
        <taxon>Leotiomycetes</taxon>
        <taxon>Helotiales</taxon>
        <taxon>Sclerotiniaceae</taxon>
        <taxon>Botryotinia</taxon>
    </lineage>
</organism>
<evidence type="ECO:0000256" key="2">
    <source>
        <dbReference type="ARBA" id="ARBA00022833"/>
    </source>
</evidence>
<dbReference type="STRING" id="278944.A0A4Z1IL41"/>
<feature type="domain" description="Alcohol dehydrogenase-like N-terminal" evidence="4">
    <location>
        <begin position="1"/>
        <end position="75"/>
    </location>
</feature>
<sequence>MTLGHEGVGVVVATGPEVQSLTKGVRVGWGFLQDTCGKCKQCECGTDVFCPERKMYGRSDLDQGSLAYGIVKKESRLASDEEVAPLMCAGATVFNVLDTYDVKPTDRIGVIGVGGLSHLAIQFASKMGNEVIAFPSTQSKESDALAFGVSAYYNDSNIKEANLGGALNVIIAPKAKIFALTIGPGNLALPNMPLLLNGITIQGSALAPTNVHKRMLDFAAAKGVKPKVHKFVMDRDGIVEAFGVLEEGRIRYRGVLIVPEENKLK</sequence>
<dbReference type="Pfam" id="PF08240">
    <property type="entry name" value="ADH_N"/>
    <property type="match status" value="1"/>
</dbReference>
<gene>
    <name evidence="5" type="ORF">BOTNAR_0201g00030</name>
</gene>
<keyword evidence="6" id="KW-1185">Reference proteome</keyword>
<dbReference type="SUPFAM" id="SSF51735">
    <property type="entry name" value="NAD(P)-binding Rossmann-fold domains"/>
    <property type="match status" value="1"/>
</dbReference>
<dbReference type="OrthoDB" id="1879366at2759"/>
<evidence type="ECO:0000313" key="6">
    <source>
        <dbReference type="Proteomes" id="UP000297452"/>
    </source>
</evidence>
<dbReference type="EMBL" id="PQXJ01000201">
    <property type="protein sequence ID" value="TGO57417.1"/>
    <property type="molecule type" value="Genomic_DNA"/>
</dbReference>
<comment type="caution">
    <text evidence="5">The sequence shown here is derived from an EMBL/GenBank/DDBJ whole genome shotgun (WGS) entry which is preliminary data.</text>
</comment>
<dbReference type="Gene3D" id="3.40.50.720">
    <property type="entry name" value="NAD(P)-binding Rossmann-like Domain"/>
    <property type="match status" value="1"/>
</dbReference>
<accession>A0A4Z1IL41</accession>
<dbReference type="InterPro" id="IPR013154">
    <property type="entry name" value="ADH-like_N"/>
</dbReference>